<evidence type="ECO:0000256" key="1">
    <source>
        <dbReference type="SAM" id="Coils"/>
    </source>
</evidence>
<gene>
    <name evidence="2" type="ORF">ACFQDI_08590</name>
</gene>
<accession>A0ABW0KQV1</accession>
<dbReference type="EMBL" id="JBHSMQ010000002">
    <property type="protein sequence ID" value="MFC5454906.1"/>
    <property type="molecule type" value="Genomic_DNA"/>
</dbReference>
<evidence type="ECO:0000313" key="2">
    <source>
        <dbReference type="EMBL" id="MFC5454906.1"/>
    </source>
</evidence>
<feature type="coiled-coil region" evidence="1">
    <location>
        <begin position="149"/>
        <end position="181"/>
    </location>
</feature>
<evidence type="ECO:0000313" key="3">
    <source>
        <dbReference type="Proteomes" id="UP001596052"/>
    </source>
</evidence>
<reference evidence="3" key="1">
    <citation type="journal article" date="2019" name="Int. J. Syst. Evol. Microbiol.">
        <title>The Global Catalogue of Microorganisms (GCM) 10K type strain sequencing project: providing services to taxonomists for standard genome sequencing and annotation.</title>
        <authorList>
            <consortium name="The Broad Institute Genomics Platform"/>
            <consortium name="The Broad Institute Genome Sequencing Center for Infectious Disease"/>
            <person name="Wu L."/>
            <person name="Ma J."/>
        </authorList>
    </citation>
    <scope>NUCLEOTIDE SEQUENCE [LARGE SCALE GENOMIC DNA]</scope>
    <source>
        <strain evidence="3">CGMCC 4.1469</strain>
    </source>
</reference>
<dbReference type="Proteomes" id="UP001596052">
    <property type="component" value="Unassembled WGS sequence"/>
</dbReference>
<name>A0ABW0KQV1_9BACT</name>
<keyword evidence="3" id="KW-1185">Reference proteome</keyword>
<sequence>MKSLSQAIEAIRSALKEEVPPSAVEEAALIYAQLCSDVERRLDLVSAMLKKGSDYQALQVAEEDPPLLDLAASVSFGEEKNWQIYCDTHGLKVAPRVDLRIIQELEALYTRGISANHPLYKDFRAAVLSRDDSKSLRIVKTILKLNPQDDNARKELQRLENKALQEKIDLLREALKTDDEERIATLTEDIKAVAPASKLERLDVFEQGDNIRQSLRRRQAETRVPDMLLSMQKLKADGQWRQLGQMLGVLDAMFKEHQLSPSDAAQKAVLDELTGFHQKEKAANQKQRSFDLSLKSFLAFVDDVETRLLTGSGVTFEEIAGKDESFVKRWKELEAYQLPVATESLQRLRAAGQELRTRLEQMQRTKRLGSISLAAAALVLLGCISAVTLHAWKAWSLTQELASYQARENYSAAENLIKKLRTEEALLLRWPYLLAKIEDVSSWAAKTRITGKQAAEALLALENSFQGEQTKLTATQLVRQLNDADALVKQLGGDVATEPKNRFAALKTKVDLHLAAVLKKLTTSSSATLAKLEKRGSAELSHEKLASSVSASCTTIDKELLPLEALLKPEVPALAFPADLETRIRTLRQRLSTYQEDLRSFATIRRETAAAASLDDYRKAVAKWQTVKFAEATPSLKMLDTLPTEKIFQAALFTGGDLEVLQAVLDDKSGSYMAPDTLLEAELKVIMSLLHNENLNNIFESNVTHYSSKKTGSTLWSMGKPEETVIGGSKRWSAKFYAPDLEQTAVLFVQQSFTRAGEAGEYQGDALITSRLSQTSEFMNALDVGRISDEKGDRVLKPLLEVCDKLAQDTLGSPIAKAYVMLKFEDLLRLRPHAWGLHCCPSLQQDFHSLHQILGTTSLRSEDWLVPAMREKWQATLATFFKTLKERSYLREALAHRNYLRAATSAGLKFAGYVETDLSLVLNPQGRSAGELWVLGREGSKPLLVANPDAGKAAADNPKAIQAPDSMPLSPVFFVTTDRRALLKQYQDALSAHGLDLKPLPGKSLFLTHP</sequence>
<proteinExistence type="predicted"/>
<comment type="caution">
    <text evidence="2">The sequence shown here is derived from an EMBL/GenBank/DDBJ whole genome shotgun (WGS) entry which is preliminary data.</text>
</comment>
<keyword evidence="1" id="KW-0175">Coiled coil</keyword>
<protein>
    <submittedName>
        <fullName evidence="2">Uncharacterized protein</fullName>
    </submittedName>
</protein>
<organism evidence="2 3">
    <name type="scientific">Prosthecobacter fluviatilis</name>
    <dbReference type="NCBI Taxonomy" id="445931"/>
    <lineage>
        <taxon>Bacteria</taxon>
        <taxon>Pseudomonadati</taxon>
        <taxon>Verrucomicrobiota</taxon>
        <taxon>Verrucomicrobiia</taxon>
        <taxon>Verrucomicrobiales</taxon>
        <taxon>Verrucomicrobiaceae</taxon>
        <taxon>Prosthecobacter</taxon>
    </lineage>
</organism>
<dbReference type="RefSeq" id="WP_377165462.1">
    <property type="nucleotide sequence ID" value="NZ_JBHSMQ010000002.1"/>
</dbReference>